<name>A0A091EK08_FUKDA</name>
<proteinExistence type="predicted"/>
<evidence type="ECO:0000313" key="3">
    <source>
        <dbReference type="Proteomes" id="UP000028990"/>
    </source>
</evidence>
<gene>
    <name evidence="2" type="ORF">H920_02723</name>
</gene>
<reference evidence="2 3" key="1">
    <citation type="submission" date="2013-11" db="EMBL/GenBank/DDBJ databases">
        <title>The Damaraland mole rat (Fukomys damarensis) genome and evolution of African mole rats.</title>
        <authorList>
            <person name="Gladyshev V.N."/>
            <person name="Fang X."/>
        </authorList>
    </citation>
    <scope>NUCLEOTIDE SEQUENCE [LARGE SCALE GENOMIC DNA]</scope>
    <source>
        <tissue evidence="2">Liver</tissue>
    </source>
</reference>
<dbReference type="EMBL" id="KN121627">
    <property type="protein sequence ID" value="KFO35866.1"/>
    <property type="molecule type" value="Genomic_DNA"/>
</dbReference>
<protein>
    <submittedName>
        <fullName evidence="2">Uncharacterized protein</fullName>
    </submittedName>
</protein>
<evidence type="ECO:0000313" key="2">
    <source>
        <dbReference type="EMBL" id="KFO35866.1"/>
    </source>
</evidence>
<accession>A0A091EK08</accession>
<sequence>MSGDRGHPQHKFPSREQLLRDHQPMSEESSDNRKHLYGIFCVARQSSSDSGMAYGSEHPSKLVSRATTYQLRLRGVTEHIPRIHMARLPLQGQDERKMRHKGKVAGVTAFPLRSAVQIANVREVDGGVSQE</sequence>
<evidence type="ECO:0000256" key="1">
    <source>
        <dbReference type="SAM" id="MobiDB-lite"/>
    </source>
</evidence>
<dbReference type="AlphaFoldDB" id="A0A091EK08"/>
<organism evidence="2 3">
    <name type="scientific">Fukomys damarensis</name>
    <name type="common">Damaraland mole rat</name>
    <name type="synonym">Cryptomys damarensis</name>
    <dbReference type="NCBI Taxonomy" id="885580"/>
    <lineage>
        <taxon>Eukaryota</taxon>
        <taxon>Metazoa</taxon>
        <taxon>Chordata</taxon>
        <taxon>Craniata</taxon>
        <taxon>Vertebrata</taxon>
        <taxon>Euteleostomi</taxon>
        <taxon>Mammalia</taxon>
        <taxon>Eutheria</taxon>
        <taxon>Euarchontoglires</taxon>
        <taxon>Glires</taxon>
        <taxon>Rodentia</taxon>
        <taxon>Hystricomorpha</taxon>
        <taxon>Bathyergidae</taxon>
        <taxon>Fukomys</taxon>
    </lineage>
</organism>
<dbReference type="Proteomes" id="UP000028990">
    <property type="component" value="Unassembled WGS sequence"/>
</dbReference>
<feature type="region of interest" description="Disordered" evidence="1">
    <location>
        <begin position="1"/>
        <end position="31"/>
    </location>
</feature>
<keyword evidence="3" id="KW-1185">Reference proteome</keyword>